<organism evidence="1 2">
    <name type="scientific">Halorubrum coriense DSM 10284</name>
    <dbReference type="NCBI Taxonomy" id="1227466"/>
    <lineage>
        <taxon>Archaea</taxon>
        <taxon>Methanobacteriati</taxon>
        <taxon>Methanobacteriota</taxon>
        <taxon>Stenosarchaea group</taxon>
        <taxon>Halobacteria</taxon>
        <taxon>Halobacteriales</taxon>
        <taxon>Haloferacaceae</taxon>
        <taxon>Halorubrum</taxon>
    </lineage>
</organism>
<dbReference type="PATRIC" id="fig|1227466.3.peg.1244"/>
<keyword evidence="2" id="KW-1185">Reference proteome</keyword>
<dbReference type="EMBL" id="AOJL01000026">
    <property type="protein sequence ID" value="ELZ48973.1"/>
    <property type="molecule type" value="Genomic_DNA"/>
</dbReference>
<evidence type="ECO:0000313" key="1">
    <source>
        <dbReference type="EMBL" id="ELZ48973.1"/>
    </source>
</evidence>
<accession>M0EPH7</accession>
<name>M0EPH7_9EURY</name>
<dbReference type="Proteomes" id="UP000011509">
    <property type="component" value="Unassembled WGS sequence"/>
</dbReference>
<comment type="caution">
    <text evidence="1">The sequence shown here is derived from an EMBL/GenBank/DDBJ whole genome shotgun (WGS) entry which is preliminary data.</text>
</comment>
<dbReference type="AlphaFoldDB" id="M0EPH7"/>
<gene>
    <name evidence="1" type="ORF">C464_06165</name>
</gene>
<proteinExistence type="predicted"/>
<protein>
    <submittedName>
        <fullName evidence="1">Uncharacterized protein</fullName>
    </submittedName>
</protein>
<evidence type="ECO:0000313" key="2">
    <source>
        <dbReference type="Proteomes" id="UP000011509"/>
    </source>
</evidence>
<reference evidence="1 2" key="1">
    <citation type="journal article" date="2014" name="PLoS Genet.">
        <title>Phylogenetically driven sequencing of extremely halophilic archaea reveals strategies for static and dynamic osmo-response.</title>
        <authorList>
            <person name="Becker E.A."/>
            <person name="Seitzer P.M."/>
            <person name="Tritt A."/>
            <person name="Larsen D."/>
            <person name="Krusor M."/>
            <person name="Yao A.I."/>
            <person name="Wu D."/>
            <person name="Madern D."/>
            <person name="Eisen J.A."/>
            <person name="Darling A.E."/>
            <person name="Facciotti M.T."/>
        </authorList>
    </citation>
    <scope>NUCLEOTIDE SEQUENCE [LARGE SCALE GENOMIC DNA]</scope>
    <source>
        <strain evidence="1 2">DSM 10284</strain>
    </source>
</reference>
<sequence>MERVDGHTSIDVSAAVDALPEKTGLPLQPEEYVGVVDAPPKAVREELRSMERVWPNTLASIQFDVADGRRVWEVGSYAYRPQGFLAVWQYHVRLTPAPDGGTRLWAHYERSAWRQPVRHYRGDGWDADRGVAEIASLFASDDRFEASERG</sequence>